<comment type="caution">
    <text evidence="1">The sequence shown here is derived from an EMBL/GenBank/DDBJ whole genome shotgun (WGS) entry which is preliminary data.</text>
</comment>
<evidence type="ECO:0000313" key="2">
    <source>
        <dbReference type="Proteomes" id="UP001148737"/>
    </source>
</evidence>
<dbReference type="Proteomes" id="UP001148737">
    <property type="component" value="Unassembled WGS sequence"/>
</dbReference>
<gene>
    <name evidence="1" type="ORF">NLG97_g1361</name>
</gene>
<reference evidence="1" key="1">
    <citation type="submission" date="2022-07" db="EMBL/GenBank/DDBJ databases">
        <title>Genome Sequence of Lecanicillium saksenae.</title>
        <authorList>
            <person name="Buettner E."/>
        </authorList>
    </citation>
    <scope>NUCLEOTIDE SEQUENCE</scope>
    <source>
        <strain evidence="1">VT-O1</strain>
    </source>
</reference>
<dbReference type="EMBL" id="JANAKD010000068">
    <property type="protein sequence ID" value="KAJ3498137.1"/>
    <property type="molecule type" value="Genomic_DNA"/>
</dbReference>
<protein>
    <submittedName>
        <fullName evidence="1">Uncharacterized protein</fullName>
    </submittedName>
</protein>
<keyword evidence="2" id="KW-1185">Reference proteome</keyword>
<sequence length="715" mass="79352">MLRLSREMLLPLVLVLATAARAADLKCYKLDGTLDTEMKPCDPTAKVSTCCRPDDFCLSNGLCLGGGGNNGFSQQGCTDSKWNFPCQSYCSDSQARFSDGYHYLEKCSGFDAAGENLFCCGGDYGCCNNTDLIVRGIKRFTAMSRAGAPTSTATGGTTVTVTATPTGDANNNNNNGTSKTDNSKIVAVGAGVGASLGVALLVAVGALVWQIRKQKKYMAVNAPAQQQHVYSGHPNFGNITFQALTFRLRPARGASATPHLSTVGRAGKRTTKPEQNAGRRPDRRVMLRQSLYRGPPGPLRHRCAHCQANVPKLLRCLGCSAVRYCNREHQAADWPLHGEVCYHIKRGRKQLKEEQYRIEHADEEGNAFNSQIGYFWDLHHTRGYMQARYFLAADVLLPLGSLASVREALLHLSDMLRLGRSDHMGAQFLVPPAMLQLDRDQACYDFVKWFATCIRDGRYDGANMDRPYLNIRDADVFEDPTFLCSDHTALNHLVSILLLKLKLLVDIRNIRVTRKVCQKYGVSHDIFMLVSHEALRSPISVKLLHKSPADLIATQSILLKHVRQLGAALARSNEHFMSHVFDPEAIVTRDPEEVWPGSFDEMIISMRYLYPPLRETAGVMELLKDARFCAARSSEDEIESIMNSKTFKLGVALSSDRKELFEDVGLKRIWEYVDCAVENACYLGPWSNRPSEQKVKASRKKMDSDGDSLATQTVS</sequence>
<name>A0ACC1R7E3_9HYPO</name>
<accession>A0ACC1R7E3</accession>
<proteinExistence type="predicted"/>
<evidence type="ECO:0000313" key="1">
    <source>
        <dbReference type="EMBL" id="KAJ3498137.1"/>
    </source>
</evidence>
<organism evidence="1 2">
    <name type="scientific">Lecanicillium saksenae</name>
    <dbReference type="NCBI Taxonomy" id="468837"/>
    <lineage>
        <taxon>Eukaryota</taxon>
        <taxon>Fungi</taxon>
        <taxon>Dikarya</taxon>
        <taxon>Ascomycota</taxon>
        <taxon>Pezizomycotina</taxon>
        <taxon>Sordariomycetes</taxon>
        <taxon>Hypocreomycetidae</taxon>
        <taxon>Hypocreales</taxon>
        <taxon>Cordycipitaceae</taxon>
        <taxon>Lecanicillium</taxon>
    </lineage>
</organism>